<comment type="caution">
    <text evidence="2">The sequence shown here is derived from an EMBL/GenBank/DDBJ whole genome shotgun (WGS) entry which is preliminary data.</text>
</comment>
<reference evidence="2 3" key="1">
    <citation type="journal article" date="2019" name="Int. J. Syst. Evol. Microbiol.">
        <title>The Global Catalogue of Microorganisms (GCM) 10K type strain sequencing project: providing services to taxonomists for standard genome sequencing and annotation.</title>
        <authorList>
            <consortium name="The Broad Institute Genomics Platform"/>
            <consortium name="The Broad Institute Genome Sequencing Center for Infectious Disease"/>
            <person name="Wu L."/>
            <person name="Ma J."/>
        </authorList>
    </citation>
    <scope>NUCLEOTIDE SEQUENCE [LARGE SCALE GENOMIC DNA]</scope>
    <source>
        <strain evidence="2 3">Y73</strain>
    </source>
</reference>
<dbReference type="AlphaFoldDB" id="A0ABD5UQ79"/>
<feature type="region of interest" description="Disordered" evidence="1">
    <location>
        <begin position="52"/>
        <end position="91"/>
    </location>
</feature>
<name>A0ABD5UQ79_9EURY</name>
<evidence type="ECO:0000256" key="1">
    <source>
        <dbReference type="SAM" id="MobiDB-lite"/>
    </source>
</evidence>
<dbReference type="RefSeq" id="WP_379769828.1">
    <property type="nucleotide sequence ID" value="NZ_JBHSXI010000016.1"/>
</dbReference>
<accession>A0ABD5UQ79</accession>
<sequence>MTETCPHLAYRKGGDGRSFDVARAFCTVTGSFVQPMRADICTARYGLDPKTDCEFYVEPDPDGLERDPTAEPESDQPDESGSTDVRGEDDR</sequence>
<evidence type="ECO:0000313" key="3">
    <source>
        <dbReference type="Proteomes" id="UP001596333"/>
    </source>
</evidence>
<gene>
    <name evidence="2" type="ORF">ACFQEY_14425</name>
</gene>
<evidence type="ECO:0000313" key="2">
    <source>
        <dbReference type="EMBL" id="MFC6890197.1"/>
    </source>
</evidence>
<dbReference type="EMBL" id="JBHSXI010000016">
    <property type="protein sequence ID" value="MFC6890197.1"/>
    <property type="molecule type" value="Genomic_DNA"/>
</dbReference>
<proteinExistence type="predicted"/>
<protein>
    <submittedName>
        <fullName evidence="2">Uncharacterized protein</fullName>
    </submittedName>
</protein>
<keyword evidence="3" id="KW-1185">Reference proteome</keyword>
<organism evidence="2 3">
    <name type="scientific">Halorubrum trueperi</name>
    <dbReference type="NCBI Taxonomy" id="2004704"/>
    <lineage>
        <taxon>Archaea</taxon>
        <taxon>Methanobacteriati</taxon>
        <taxon>Methanobacteriota</taxon>
        <taxon>Stenosarchaea group</taxon>
        <taxon>Halobacteria</taxon>
        <taxon>Halobacteriales</taxon>
        <taxon>Haloferacaceae</taxon>
        <taxon>Halorubrum</taxon>
    </lineage>
</organism>
<dbReference type="Proteomes" id="UP001596333">
    <property type="component" value="Unassembled WGS sequence"/>
</dbReference>